<evidence type="ECO:0000256" key="6">
    <source>
        <dbReference type="RuleBase" id="RU361161"/>
    </source>
</evidence>
<dbReference type="InterPro" id="IPR019800">
    <property type="entry name" value="Glyco_hydro_3_AS"/>
</dbReference>
<evidence type="ECO:0000259" key="9">
    <source>
        <dbReference type="Pfam" id="PF01915"/>
    </source>
</evidence>
<dbReference type="InterPro" id="IPR002772">
    <property type="entry name" value="Glyco_hydro_3_C"/>
</dbReference>
<dbReference type="SUPFAM" id="SSF51445">
    <property type="entry name" value="(Trans)glycosidases"/>
    <property type="match status" value="1"/>
</dbReference>
<dbReference type="Proteomes" id="UP000290649">
    <property type="component" value="Unassembled WGS sequence"/>
</dbReference>
<dbReference type="RefSeq" id="WP_129077384.1">
    <property type="nucleotide sequence ID" value="NZ_QOUX01000023.1"/>
</dbReference>
<evidence type="ECO:0000256" key="5">
    <source>
        <dbReference type="ARBA" id="ARBA00023295"/>
    </source>
</evidence>
<evidence type="ECO:0000313" key="10">
    <source>
        <dbReference type="EMBL" id="RXJ02537.1"/>
    </source>
</evidence>
<dbReference type="PROSITE" id="PS51257">
    <property type="entry name" value="PROKAR_LIPOPROTEIN"/>
    <property type="match status" value="1"/>
</dbReference>
<dbReference type="InterPro" id="IPR017853">
    <property type="entry name" value="GH"/>
</dbReference>
<dbReference type="NCBIfam" id="NF003740">
    <property type="entry name" value="PRK05337.1"/>
    <property type="match status" value="1"/>
</dbReference>
<keyword evidence="11" id="KW-1185">Reference proteome</keyword>
<dbReference type="EMBL" id="QOUX01000023">
    <property type="protein sequence ID" value="RXJ02537.1"/>
    <property type="molecule type" value="Genomic_DNA"/>
</dbReference>
<dbReference type="GO" id="GO:0005975">
    <property type="term" value="P:carbohydrate metabolic process"/>
    <property type="evidence" value="ECO:0007669"/>
    <property type="project" value="InterPro"/>
</dbReference>
<feature type="domain" description="Glycoside hydrolase family 3 C-terminal" evidence="9">
    <location>
        <begin position="420"/>
        <end position="580"/>
    </location>
</feature>
<dbReference type="PROSITE" id="PS00775">
    <property type="entry name" value="GLYCOSYL_HYDROL_F3"/>
    <property type="match status" value="1"/>
</dbReference>
<reference evidence="10 11" key="1">
    <citation type="journal article" date="2019" name="Int. J. Syst. Evol. Microbiol.">
        <title>Anaerobacillus alkaliphilus sp. nov., a novel alkaliphilic and moderately halophilic bacterium.</title>
        <authorList>
            <person name="Borsodi A.K."/>
            <person name="Aszalos J.M."/>
            <person name="Bihari P."/>
            <person name="Nagy I."/>
            <person name="Schumann P."/>
            <person name="Sproer C."/>
            <person name="Kovacs A.L."/>
            <person name="Boka K."/>
            <person name="Dobosy P."/>
            <person name="Ovari M."/>
            <person name="Szili-Kovacs T."/>
            <person name="Toth E."/>
        </authorList>
    </citation>
    <scope>NUCLEOTIDE SEQUENCE [LARGE SCALE GENOMIC DNA]</scope>
    <source>
        <strain evidence="10 11">B16-10</strain>
    </source>
</reference>
<organism evidence="10 11">
    <name type="scientific">Anaerobacillus alkaliphilus</name>
    <dbReference type="NCBI Taxonomy" id="1548597"/>
    <lineage>
        <taxon>Bacteria</taxon>
        <taxon>Bacillati</taxon>
        <taxon>Bacillota</taxon>
        <taxon>Bacilli</taxon>
        <taxon>Bacillales</taxon>
        <taxon>Bacillaceae</taxon>
        <taxon>Anaerobacillus</taxon>
    </lineage>
</organism>
<comment type="similarity">
    <text evidence="2 6">Belongs to the glycosyl hydrolase 3 family.</text>
</comment>
<evidence type="ECO:0000256" key="1">
    <source>
        <dbReference type="ARBA" id="ARBA00001231"/>
    </source>
</evidence>
<evidence type="ECO:0000259" key="8">
    <source>
        <dbReference type="Pfam" id="PF00933"/>
    </source>
</evidence>
<evidence type="ECO:0000256" key="4">
    <source>
        <dbReference type="ARBA" id="ARBA00022801"/>
    </source>
</evidence>
<evidence type="ECO:0000256" key="2">
    <source>
        <dbReference type="ARBA" id="ARBA00005336"/>
    </source>
</evidence>
<dbReference type="AlphaFoldDB" id="A0A4Q0VVH9"/>
<dbReference type="InterPro" id="IPR036881">
    <property type="entry name" value="Glyco_hydro_3_C_sf"/>
</dbReference>
<evidence type="ECO:0000256" key="7">
    <source>
        <dbReference type="SAM" id="SignalP"/>
    </source>
</evidence>
<dbReference type="Pfam" id="PF00933">
    <property type="entry name" value="Glyco_hydro_3"/>
    <property type="match status" value="1"/>
</dbReference>
<dbReference type="InterPro" id="IPR001764">
    <property type="entry name" value="Glyco_hydro_3_N"/>
</dbReference>
<evidence type="ECO:0000256" key="3">
    <source>
        <dbReference type="ARBA" id="ARBA00012663"/>
    </source>
</evidence>
<gene>
    <name evidence="10" type="ORF">DS745_06080</name>
</gene>
<dbReference type="OrthoDB" id="9805821at2"/>
<dbReference type="GO" id="GO:0009254">
    <property type="term" value="P:peptidoglycan turnover"/>
    <property type="evidence" value="ECO:0007669"/>
    <property type="project" value="TreeGrafter"/>
</dbReference>
<dbReference type="Pfam" id="PF01915">
    <property type="entry name" value="Glyco_hydro_3_C"/>
    <property type="match status" value="1"/>
</dbReference>
<dbReference type="SUPFAM" id="SSF52279">
    <property type="entry name" value="Beta-D-glucan exohydrolase, C-terminal domain"/>
    <property type="match status" value="1"/>
</dbReference>
<keyword evidence="5 6" id="KW-0326">Glycosidase</keyword>
<dbReference type="PANTHER" id="PTHR30480">
    <property type="entry name" value="BETA-HEXOSAMINIDASE-RELATED"/>
    <property type="match status" value="1"/>
</dbReference>
<dbReference type="EC" id="3.2.1.52" evidence="3"/>
<proteinExistence type="inferred from homology"/>
<feature type="chain" id="PRO_5038503821" description="beta-N-acetylhexosaminidase" evidence="7">
    <location>
        <begin position="21"/>
        <end position="583"/>
    </location>
</feature>
<feature type="domain" description="Glycoside hydrolase family 3 N-terminal" evidence="8">
    <location>
        <begin position="54"/>
        <end position="386"/>
    </location>
</feature>
<feature type="signal peptide" evidence="7">
    <location>
        <begin position="1"/>
        <end position="20"/>
    </location>
</feature>
<dbReference type="GO" id="GO:0004563">
    <property type="term" value="F:beta-N-acetylhexosaminidase activity"/>
    <property type="evidence" value="ECO:0007669"/>
    <property type="project" value="UniProtKB-EC"/>
</dbReference>
<keyword evidence="7" id="KW-0732">Signal</keyword>
<comment type="catalytic activity">
    <reaction evidence="1">
        <text>Hydrolysis of terminal non-reducing N-acetyl-D-hexosamine residues in N-acetyl-beta-D-hexosaminides.</text>
        <dbReference type="EC" id="3.2.1.52"/>
    </reaction>
</comment>
<dbReference type="Gene3D" id="3.20.20.300">
    <property type="entry name" value="Glycoside hydrolase, family 3, N-terminal domain"/>
    <property type="match status" value="1"/>
</dbReference>
<dbReference type="InterPro" id="IPR036962">
    <property type="entry name" value="Glyco_hydro_3_N_sf"/>
</dbReference>
<keyword evidence="4 6" id="KW-0378">Hydrolase</keyword>
<dbReference type="Gene3D" id="3.40.50.1700">
    <property type="entry name" value="Glycoside hydrolase family 3 C-terminal domain"/>
    <property type="match status" value="1"/>
</dbReference>
<comment type="caution">
    <text evidence="10">The sequence shown here is derived from an EMBL/GenBank/DDBJ whole genome shotgun (WGS) entry which is preliminary data.</text>
</comment>
<name>A0A4Q0VVH9_9BACI</name>
<sequence>MMRKRSWLFLIALAFYMVSACEKIAVVEETVEIEELTVEDDIAQKVEDMLSNMTLEEKVGQLLMPDFRKWNGENVTKLNEEIATIIRDYHIGGIILFRENFESRQQTKQLISGFQKEAEIPLLLAVDQEGGLVTRLPFFPRMPGNMAIAATGEYELAKQVGFAIGSELNRLGIHINFGPVLDINNNPDNPVIGVRSFGDDVNTVSKMGTAYMEGLNLAGVAAVGKHFPGHGDVDLDSHFVLPSSNKTIEQLNDLELKPFQSLINKDIQGIMTAHITFDQIDQTTFSSTKDGLPIGVPATMSRKMMTDILRQEMQFRGVLFTDAMDMKAVSDHFHPVEASIKAIEAGVDVVLMPTDIEQVHKGLLEAVEVGRLTEERINESVTRILEMKQSFIISPTNDQEKLLSEVEAIKVEQEVAKKSITLVHNNGILPIVENSDERIALIAFNQTTLNRLENSVKPYHWRLKPVLLQKSSNQHGRLTHQQVKDLEGVSKAIIVTTSATYEDRSTTGWQIQTIKQVIDQDIPIILVAAQNPYDIVALDHVYAFIAQYDIGVPSFNVTGKVLFGKMEAKGQLPVQLPTKDVEN</sequence>
<dbReference type="PANTHER" id="PTHR30480:SF13">
    <property type="entry name" value="BETA-HEXOSAMINIDASE"/>
    <property type="match status" value="1"/>
</dbReference>
<accession>A0A4Q0VVH9</accession>
<evidence type="ECO:0000313" key="11">
    <source>
        <dbReference type="Proteomes" id="UP000290649"/>
    </source>
</evidence>
<dbReference type="InterPro" id="IPR050226">
    <property type="entry name" value="NagZ_Beta-hexosaminidase"/>
</dbReference>
<dbReference type="PRINTS" id="PR00133">
    <property type="entry name" value="GLHYDRLASE3"/>
</dbReference>
<protein>
    <recommendedName>
        <fullName evidence="3">beta-N-acetylhexosaminidase</fullName>
        <ecNumber evidence="3">3.2.1.52</ecNumber>
    </recommendedName>
</protein>